<gene>
    <name evidence="2" type="ORF">HNP84_008169</name>
</gene>
<dbReference type="EMBL" id="JACHGN010000023">
    <property type="protein sequence ID" value="MBB5138415.1"/>
    <property type="molecule type" value="Genomic_DNA"/>
</dbReference>
<sequence>MDLNLRDKVAPVFGAGGGLGGAIAGALLPGMRKRGRRRVIIRVDGGLIASV</sequence>
<dbReference type="RefSeq" id="WP_221337354.1">
    <property type="nucleotide sequence ID" value="NZ_BAABIX010000019.1"/>
</dbReference>
<reference evidence="2 3" key="1">
    <citation type="submission" date="2020-08" db="EMBL/GenBank/DDBJ databases">
        <title>Genomic Encyclopedia of Type Strains, Phase IV (KMG-IV): sequencing the most valuable type-strain genomes for metagenomic binning, comparative biology and taxonomic classification.</title>
        <authorList>
            <person name="Goeker M."/>
        </authorList>
    </citation>
    <scope>NUCLEOTIDE SEQUENCE [LARGE SCALE GENOMIC DNA]</scope>
    <source>
        <strain evidence="2 3">DSM 45615</strain>
    </source>
</reference>
<dbReference type="AlphaFoldDB" id="A0A840PR17"/>
<proteinExistence type="predicted"/>
<accession>A0A840PR17</accession>
<keyword evidence="3" id="KW-1185">Reference proteome</keyword>
<evidence type="ECO:0000256" key="1">
    <source>
        <dbReference type="SAM" id="Phobius"/>
    </source>
</evidence>
<keyword evidence="1" id="KW-0472">Membrane</keyword>
<evidence type="ECO:0000313" key="2">
    <source>
        <dbReference type="EMBL" id="MBB5138415.1"/>
    </source>
</evidence>
<organism evidence="2 3">
    <name type="scientific">Thermocatellispora tengchongensis</name>
    <dbReference type="NCBI Taxonomy" id="1073253"/>
    <lineage>
        <taxon>Bacteria</taxon>
        <taxon>Bacillati</taxon>
        <taxon>Actinomycetota</taxon>
        <taxon>Actinomycetes</taxon>
        <taxon>Streptosporangiales</taxon>
        <taxon>Streptosporangiaceae</taxon>
        <taxon>Thermocatellispora</taxon>
    </lineage>
</organism>
<keyword evidence="1" id="KW-1133">Transmembrane helix</keyword>
<comment type="caution">
    <text evidence="2">The sequence shown here is derived from an EMBL/GenBank/DDBJ whole genome shotgun (WGS) entry which is preliminary data.</text>
</comment>
<feature type="transmembrane region" description="Helical" evidence="1">
    <location>
        <begin position="12"/>
        <end position="31"/>
    </location>
</feature>
<keyword evidence="1" id="KW-0812">Transmembrane</keyword>
<dbReference type="Proteomes" id="UP000578449">
    <property type="component" value="Unassembled WGS sequence"/>
</dbReference>
<name>A0A840PR17_9ACTN</name>
<evidence type="ECO:0000313" key="3">
    <source>
        <dbReference type="Proteomes" id="UP000578449"/>
    </source>
</evidence>
<protein>
    <submittedName>
        <fullName evidence="2">NAD(P)-dependent dehydrogenase (Short-subunit alcohol dehydrogenase family)</fullName>
    </submittedName>
</protein>